<sequence length="294" mass="33055">MENNSSTDAKLKLPRKVKRKKKGLGVNEAQVAENPSEFSFYVVKVAVAQICQSVGFKTSKHNALVTLTNVSTRYLETIARSAASFANASSRTDSNLFDLINGIHDLCSVQGFPGGSKLHRGDLLRSSALRDIMNFVNISCKVPFAKPIPLKNVSEVTTDPGTSVCFFKQAKTHIPRWLPDFPKENSDQVLVKERKCGEKLWEHSLAEEGNSDLLQINSNCGKEEKVLELELLKERERMKFKIGGKKKHFGLGVNMMNGVDKKRKRVSWNYNKIDNCMVEENEDGKRCMIVTEMK</sequence>
<dbReference type="Proteomes" id="UP001386955">
    <property type="component" value="Unassembled WGS sequence"/>
</dbReference>
<name>A0AAN9SGD2_PSOTE</name>
<dbReference type="EMBL" id="JAYMYS010000004">
    <property type="protein sequence ID" value="KAK7395617.1"/>
    <property type="molecule type" value="Genomic_DNA"/>
</dbReference>
<dbReference type="InterPro" id="IPR037818">
    <property type="entry name" value="TAF8"/>
</dbReference>
<keyword evidence="4" id="KW-0539">Nucleus</keyword>
<evidence type="ECO:0000313" key="7">
    <source>
        <dbReference type="Proteomes" id="UP001386955"/>
    </source>
</evidence>
<comment type="caution">
    <text evidence="6">The sequence shown here is derived from an EMBL/GenBank/DDBJ whole genome shotgun (WGS) entry which is preliminary data.</text>
</comment>
<dbReference type="PANTHER" id="PTHR46338">
    <property type="entry name" value="TRANSCRIPTION INITIATION FACTOR TFIID SUBUNIT 8"/>
    <property type="match status" value="1"/>
</dbReference>
<evidence type="ECO:0000256" key="3">
    <source>
        <dbReference type="ARBA" id="ARBA00023163"/>
    </source>
</evidence>
<evidence type="ECO:0000256" key="2">
    <source>
        <dbReference type="ARBA" id="ARBA00023015"/>
    </source>
</evidence>
<evidence type="ECO:0000256" key="4">
    <source>
        <dbReference type="ARBA" id="ARBA00023242"/>
    </source>
</evidence>
<organism evidence="6 7">
    <name type="scientific">Psophocarpus tetragonolobus</name>
    <name type="common">Winged bean</name>
    <name type="synonym">Dolichos tetragonolobus</name>
    <dbReference type="NCBI Taxonomy" id="3891"/>
    <lineage>
        <taxon>Eukaryota</taxon>
        <taxon>Viridiplantae</taxon>
        <taxon>Streptophyta</taxon>
        <taxon>Embryophyta</taxon>
        <taxon>Tracheophyta</taxon>
        <taxon>Spermatophyta</taxon>
        <taxon>Magnoliopsida</taxon>
        <taxon>eudicotyledons</taxon>
        <taxon>Gunneridae</taxon>
        <taxon>Pentapetalae</taxon>
        <taxon>rosids</taxon>
        <taxon>fabids</taxon>
        <taxon>Fabales</taxon>
        <taxon>Fabaceae</taxon>
        <taxon>Papilionoideae</taxon>
        <taxon>50 kb inversion clade</taxon>
        <taxon>NPAAA clade</taxon>
        <taxon>indigoferoid/millettioid clade</taxon>
        <taxon>Phaseoleae</taxon>
        <taxon>Psophocarpus</taxon>
    </lineage>
</organism>
<reference evidence="6 7" key="1">
    <citation type="submission" date="2024-01" db="EMBL/GenBank/DDBJ databases">
        <title>The genomes of 5 underutilized Papilionoideae crops provide insights into root nodulation and disease resistanc.</title>
        <authorList>
            <person name="Jiang F."/>
        </authorList>
    </citation>
    <scope>NUCLEOTIDE SEQUENCE [LARGE SCALE GENOMIC DNA]</scope>
    <source>
        <strain evidence="6">DUOXIRENSHENG_FW03</strain>
        <tissue evidence="6">Leaves</tissue>
    </source>
</reference>
<keyword evidence="3" id="KW-0804">Transcription</keyword>
<comment type="subcellular location">
    <subcellularLocation>
        <location evidence="1">Nucleus</location>
    </subcellularLocation>
</comment>
<dbReference type="InterPro" id="IPR006565">
    <property type="entry name" value="BTP"/>
</dbReference>
<feature type="domain" description="Bromodomain associated" evidence="5">
    <location>
        <begin position="36"/>
        <end position="112"/>
    </location>
</feature>
<accession>A0AAN9SGD2</accession>
<evidence type="ECO:0000313" key="6">
    <source>
        <dbReference type="EMBL" id="KAK7395617.1"/>
    </source>
</evidence>
<gene>
    <name evidence="6" type="ORF">VNO78_16181</name>
</gene>
<dbReference type="Pfam" id="PF07524">
    <property type="entry name" value="Bromo_TP"/>
    <property type="match status" value="1"/>
</dbReference>
<evidence type="ECO:0000256" key="1">
    <source>
        <dbReference type="ARBA" id="ARBA00004123"/>
    </source>
</evidence>
<dbReference type="GO" id="GO:0005669">
    <property type="term" value="C:transcription factor TFIID complex"/>
    <property type="evidence" value="ECO:0007669"/>
    <property type="project" value="InterPro"/>
</dbReference>
<protein>
    <recommendedName>
        <fullName evidence="5">Bromodomain associated domain-containing protein</fullName>
    </recommendedName>
</protein>
<dbReference type="Gene3D" id="1.10.20.10">
    <property type="entry name" value="Histone, subunit A"/>
    <property type="match status" value="1"/>
</dbReference>
<evidence type="ECO:0000259" key="5">
    <source>
        <dbReference type="SMART" id="SM00576"/>
    </source>
</evidence>
<dbReference type="GO" id="GO:0046982">
    <property type="term" value="F:protein heterodimerization activity"/>
    <property type="evidence" value="ECO:0007669"/>
    <property type="project" value="InterPro"/>
</dbReference>
<keyword evidence="2" id="KW-0805">Transcription regulation</keyword>
<dbReference type="SMART" id="SM00576">
    <property type="entry name" value="BTP"/>
    <property type="match status" value="1"/>
</dbReference>
<proteinExistence type="predicted"/>
<keyword evidence="7" id="KW-1185">Reference proteome</keyword>
<dbReference type="PANTHER" id="PTHR46338:SF13">
    <property type="entry name" value="TRANSCRIPTION INITIATION FACTOR TFIID SUBUNIT 8-LIKE"/>
    <property type="match status" value="1"/>
</dbReference>
<dbReference type="AlphaFoldDB" id="A0AAN9SGD2"/>
<dbReference type="InterPro" id="IPR009072">
    <property type="entry name" value="Histone-fold"/>
</dbReference>